<evidence type="ECO:0000313" key="4">
    <source>
        <dbReference type="EMBL" id="CDJ62392.1"/>
    </source>
</evidence>
<evidence type="ECO:0000256" key="1">
    <source>
        <dbReference type="SAM" id="MobiDB-lite"/>
    </source>
</evidence>
<feature type="compositionally biased region" description="Acidic residues" evidence="1">
    <location>
        <begin position="175"/>
        <end position="185"/>
    </location>
</feature>
<gene>
    <name evidence="4" type="ORF">ENH_00014460</name>
</gene>
<dbReference type="Gene3D" id="1.10.287.110">
    <property type="entry name" value="DnaJ domain"/>
    <property type="match status" value="1"/>
</dbReference>
<evidence type="ECO:0000256" key="2">
    <source>
        <dbReference type="SAM" id="SignalP"/>
    </source>
</evidence>
<dbReference type="GO" id="GO:0042026">
    <property type="term" value="P:protein refolding"/>
    <property type="evidence" value="ECO:0007669"/>
    <property type="project" value="TreeGrafter"/>
</dbReference>
<dbReference type="OrthoDB" id="347047at2759"/>
<feature type="region of interest" description="Disordered" evidence="1">
    <location>
        <begin position="171"/>
        <end position="221"/>
    </location>
</feature>
<feature type="domain" description="J" evidence="3">
    <location>
        <begin position="52"/>
        <end position="132"/>
    </location>
</feature>
<protein>
    <recommendedName>
        <fullName evidence="3">J domain-containing protein</fullName>
    </recommendedName>
</protein>
<dbReference type="PROSITE" id="PS50076">
    <property type="entry name" value="DNAJ_2"/>
    <property type="match status" value="1"/>
</dbReference>
<proteinExistence type="predicted"/>
<dbReference type="GeneID" id="25471628"/>
<dbReference type="InterPro" id="IPR036869">
    <property type="entry name" value="J_dom_sf"/>
</dbReference>
<reference evidence="4" key="2">
    <citation type="submission" date="2013-10" db="EMBL/GenBank/DDBJ databases">
        <authorList>
            <person name="Aslett M."/>
        </authorList>
    </citation>
    <scope>NUCLEOTIDE SEQUENCE [LARGE SCALE GENOMIC DNA]</scope>
    <source>
        <strain evidence="4">Houghton</strain>
    </source>
</reference>
<dbReference type="PRINTS" id="PR00625">
    <property type="entry name" value="JDOMAIN"/>
</dbReference>
<feature type="chain" id="PRO_5004676066" description="J domain-containing protein" evidence="2">
    <location>
        <begin position="25"/>
        <end position="221"/>
    </location>
</feature>
<evidence type="ECO:0000259" key="3">
    <source>
        <dbReference type="PROSITE" id="PS50076"/>
    </source>
</evidence>
<dbReference type="AlphaFoldDB" id="U6MDR2"/>
<dbReference type="GO" id="GO:0051082">
    <property type="term" value="F:unfolded protein binding"/>
    <property type="evidence" value="ECO:0007669"/>
    <property type="project" value="TreeGrafter"/>
</dbReference>
<dbReference type="PANTHER" id="PTHR43096">
    <property type="entry name" value="DNAJ HOMOLOG 1, MITOCHONDRIAL-RELATED"/>
    <property type="match status" value="1"/>
</dbReference>
<dbReference type="GO" id="GO:0005737">
    <property type="term" value="C:cytoplasm"/>
    <property type="evidence" value="ECO:0007669"/>
    <property type="project" value="TreeGrafter"/>
</dbReference>
<dbReference type="SMART" id="SM00271">
    <property type="entry name" value="DnaJ"/>
    <property type="match status" value="1"/>
</dbReference>
<feature type="signal peptide" evidence="2">
    <location>
        <begin position="1"/>
        <end position="24"/>
    </location>
</feature>
<dbReference type="InterPro" id="IPR001623">
    <property type="entry name" value="DnaJ_domain"/>
</dbReference>
<dbReference type="EMBL" id="HG722451">
    <property type="protein sequence ID" value="CDJ62392.1"/>
    <property type="molecule type" value="Genomic_DNA"/>
</dbReference>
<keyword evidence="2" id="KW-0732">Signal</keyword>
<organism evidence="4 5">
    <name type="scientific">Eimeria necatrix</name>
    <dbReference type="NCBI Taxonomy" id="51315"/>
    <lineage>
        <taxon>Eukaryota</taxon>
        <taxon>Sar</taxon>
        <taxon>Alveolata</taxon>
        <taxon>Apicomplexa</taxon>
        <taxon>Conoidasida</taxon>
        <taxon>Coccidia</taxon>
        <taxon>Eucoccidiorida</taxon>
        <taxon>Eimeriorina</taxon>
        <taxon>Eimeriidae</taxon>
        <taxon>Eimeria</taxon>
    </lineage>
</organism>
<dbReference type="SUPFAM" id="SSF46565">
    <property type="entry name" value="Chaperone J-domain"/>
    <property type="match status" value="1"/>
</dbReference>
<sequence length="221" mass="24942">MGPLMHFLPPFWFLFALFCVLGGCQPPPEGKCLSGGCRVTPLGFWGGKPTYDPYEALGVSPNASLDSIQKAYRLKALSCHPDKVRALCGEERGVRTPGARARDPEEEPFVIINAAYEMLRRPEERKQFEREGSGDGGRFIKRENAKFGEDRNALADFMSFFAQEVFFGSAANQENDSDEEEEEDSFSFFELFGASEEDEEEEDEEVESFSLDFDSDFDELF</sequence>
<dbReference type="Pfam" id="PF00226">
    <property type="entry name" value="DnaJ"/>
    <property type="match status" value="1"/>
</dbReference>
<keyword evidence="5" id="KW-1185">Reference proteome</keyword>
<name>U6MDR2_9EIME</name>
<dbReference type="PANTHER" id="PTHR43096:SF10">
    <property type="entry name" value="CHAPERONE PROTEIN DNAJ A6, CHLOROPLASTIC"/>
    <property type="match status" value="1"/>
</dbReference>
<dbReference type="RefSeq" id="XP_013439754.1">
    <property type="nucleotide sequence ID" value="XM_013584300.1"/>
</dbReference>
<accession>U6MDR2</accession>
<reference evidence="4" key="1">
    <citation type="submission" date="2013-10" db="EMBL/GenBank/DDBJ databases">
        <title>Genomic analysis of the causative agents of coccidiosis in chickens.</title>
        <authorList>
            <person name="Reid A.J."/>
            <person name="Blake D."/>
            <person name="Billington K."/>
            <person name="Browne H."/>
            <person name="Dunn M."/>
            <person name="Hung S."/>
            <person name="Kawahara F."/>
            <person name="Miranda-Saavedra D."/>
            <person name="Mourier T."/>
            <person name="Nagra H."/>
            <person name="Otto T.D."/>
            <person name="Rawlings N."/>
            <person name="Sanchez A."/>
            <person name="Sanders M."/>
            <person name="Subramaniam C."/>
            <person name="Tay Y."/>
            <person name="Dear P."/>
            <person name="Doerig C."/>
            <person name="Gruber A."/>
            <person name="Parkinson J."/>
            <person name="Shirley M."/>
            <person name="Wan K.L."/>
            <person name="Berriman M."/>
            <person name="Tomley F."/>
            <person name="Pain A."/>
        </authorList>
    </citation>
    <scope>NUCLEOTIDE SEQUENCE [LARGE SCALE GENOMIC DNA]</scope>
    <source>
        <strain evidence="4">Houghton</strain>
    </source>
</reference>
<dbReference type="CDD" id="cd06257">
    <property type="entry name" value="DnaJ"/>
    <property type="match status" value="1"/>
</dbReference>
<dbReference type="VEuPathDB" id="ToxoDB:ENH_00014460"/>
<feature type="compositionally biased region" description="Acidic residues" evidence="1">
    <location>
        <begin position="195"/>
        <end position="221"/>
    </location>
</feature>
<evidence type="ECO:0000313" key="5">
    <source>
        <dbReference type="Proteomes" id="UP000030754"/>
    </source>
</evidence>
<dbReference type="Proteomes" id="UP000030754">
    <property type="component" value="Unassembled WGS sequence"/>
</dbReference>